<dbReference type="EMBL" id="EQ973898">
    <property type="protein sequence ID" value="EEF39664.1"/>
    <property type="molecule type" value="Genomic_DNA"/>
</dbReference>
<evidence type="ECO:0000313" key="2">
    <source>
        <dbReference type="Proteomes" id="UP000008311"/>
    </source>
</evidence>
<dbReference type="Proteomes" id="UP000008311">
    <property type="component" value="Unassembled WGS sequence"/>
</dbReference>
<accession>B9S9N3</accession>
<reference evidence="2" key="1">
    <citation type="journal article" date="2010" name="Nat. Biotechnol.">
        <title>Draft genome sequence of the oilseed species Ricinus communis.</title>
        <authorList>
            <person name="Chan A.P."/>
            <person name="Crabtree J."/>
            <person name="Zhao Q."/>
            <person name="Lorenzi H."/>
            <person name="Orvis J."/>
            <person name="Puiu D."/>
            <person name="Melake-Berhan A."/>
            <person name="Jones K.M."/>
            <person name="Redman J."/>
            <person name="Chen G."/>
            <person name="Cahoon E.B."/>
            <person name="Gedil M."/>
            <person name="Stanke M."/>
            <person name="Haas B.J."/>
            <person name="Wortman J.R."/>
            <person name="Fraser-Liggett C.M."/>
            <person name="Ravel J."/>
            <person name="Rabinowicz P.D."/>
        </authorList>
    </citation>
    <scope>NUCLEOTIDE SEQUENCE [LARGE SCALE GENOMIC DNA]</scope>
    <source>
        <strain evidence="2">cv. Hale</strain>
    </source>
</reference>
<keyword evidence="2" id="KW-1185">Reference proteome</keyword>
<protein>
    <submittedName>
        <fullName evidence="1">Uncharacterized protein</fullName>
    </submittedName>
</protein>
<organism evidence="1 2">
    <name type="scientific">Ricinus communis</name>
    <name type="common">Castor bean</name>
    <dbReference type="NCBI Taxonomy" id="3988"/>
    <lineage>
        <taxon>Eukaryota</taxon>
        <taxon>Viridiplantae</taxon>
        <taxon>Streptophyta</taxon>
        <taxon>Embryophyta</taxon>
        <taxon>Tracheophyta</taxon>
        <taxon>Spermatophyta</taxon>
        <taxon>Magnoliopsida</taxon>
        <taxon>eudicotyledons</taxon>
        <taxon>Gunneridae</taxon>
        <taxon>Pentapetalae</taxon>
        <taxon>rosids</taxon>
        <taxon>fabids</taxon>
        <taxon>Malpighiales</taxon>
        <taxon>Euphorbiaceae</taxon>
        <taxon>Acalyphoideae</taxon>
        <taxon>Acalypheae</taxon>
        <taxon>Ricinus</taxon>
    </lineage>
</organism>
<evidence type="ECO:0000313" key="1">
    <source>
        <dbReference type="EMBL" id="EEF39664.1"/>
    </source>
</evidence>
<name>B9S9N3_RICCO</name>
<dbReference type="InParanoid" id="B9S9N3"/>
<proteinExistence type="predicted"/>
<gene>
    <name evidence="1" type="ORF">RCOM_0505610</name>
</gene>
<sequence length="66" mass="7379">MVACTTVSIPPRVTQSQKLQDLIYRYGITFSYTSASFPSSSAKQFAGTVKDLDFFEHYLDMSPDSC</sequence>
<dbReference type="AlphaFoldDB" id="B9S9N3"/>